<reference evidence="3" key="1">
    <citation type="journal article" date="2010" name="BMC Genomics">
        <title>Clostridium sticklandii, a specialist in amino acid degradation:revisiting its metabolism through its genome sequence.</title>
        <authorList>
            <person name="Fonknechten N."/>
            <person name="Chaussonnerie S."/>
            <person name="Tricot S."/>
            <person name="Lajus A."/>
            <person name="Andreesen J.R."/>
            <person name="Perchat N."/>
            <person name="Pelletier E."/>
            <person name="Gouyvenoux M."/>
            <person name="Barbe V."/>
            <person name="Salanoubat M."/>
            <person name="Le Paslier D."/>
            <person name="Weissenbach J."/>
            <person name="Cohen G.N."/>
            <person name="Kreimeyer A."/>
        </authorList>
    </citation>
    <scope>NUCLEOTIDE SEQUENCE [LARGE SCALE GENOMIC DNA]</scope>
    <source>
        <strain evidence="3">ATCC 12662 / DSM 519 / JCM 1433 / CCUG 9281 / NCIMB 10654 / HF</strain>
    </source>
</reference>
<protein>
    <recommendedName>
        <fullName evidence="1">HTH cro/C1-type domain-containing protein</fullName>
    </recommendedName>
</protein>
<dbReference type="HOGENOM" id="CLU_1746479_0_0_9"/>
<proteinExistence type="predicted"/>
<dbReference type="AlphaFoldDB" id="E3PRW7"/>
<dbReference type="SUPFAM" id="SSF47413">
    <property type="entry name" value="lambda repressor-like DNA-binding domains"/>
    <property type="match status" value="1"/>
</dbReference>
<dbReference type="CDD" id="cd00093">
    <property type="entry name" value="HTH_XRE"/>
    <property type="match status" value="1"/>
</dbReference>
<feature type="domain" description="HTH cro/C1-type" evidence="1">
    <location>
        <begin position="30"/>
        <end position="83"/>
    </location>
</feature>
<dbReference type="InterPro" id="IPR001387">
    <property type="entry name" value="Cro/C1-type_HTH"/>
</dbReference>
<dbReference type="KEGG" id="cst:CLOST_1501"/>
<evidence type="ECO:0000313" key="2">
    <source>
        <dbReference type="EMBL" id="CBH21621.1"/>
    </source>
</evidence>
<dbReference type="SMART" id="SM00530">
    <property type="entry name" value="HTH_XRE"/>
    <property type="match status" value="1"/>
</dbReference>
<dbReference type="GO" id="GO:0003677">
    <property type="term" value="F:DNA binding"/>
    <property type="evidence" value="ECO:0007669"/>
    <property type="project" value="InterPro"/>
</dbReference>
<accession>E3PRW7</accession>
<organism evidence="2 3">
    <name type="scientific">Acetoanaerobium sticklandii (strain ATCC 12662 / DSM 519 / JCM 1433 / CCUG 9281 / NCIMB 10654 / HF)</name>
    <name type="common">Clostridium sticklandii</name>
    <dbReference type="NCBI Taxonomy" id="499177"/>
    <lineage>
        <taxon>Bacteria</taxon>
        <taxon>Bacillati</taxon>
        <taxon>Bacillota</taxon>
        <taxon>Clostridia</taxon>
        <taxon>Peptostreptococcales</taxon>
        <taxon>Filifactoraceae</taxon>
        <taxon>Acetoanaerobium</taxon>
    </lineage>
</organism>
<keyword evidence="3" id="KW-1185">Reference proteome</keyword>
<dbReference type="BioCyc" id="CSTI499177:GJE9-1553-MONOMER"/>
<dbReference type="Pfam" id="PF01381">
    <property type="entry name" value="HTH_3"/>
    <property type="match status" value="1"/>
</dbReference>
<dbReference type="STRING" id="1511.CLOST_1501"/>
<dbReference type="InterPro" id="IPR010982">
    <property type="entry name" value="Lambda_DNA-bd_dom_sf"/>
</dbReference>
<evidence type="ECO:0000259" key="1">
    <source>
        <dbReference type="PROSITE" id="PS50943"/>
    </source>
</evidence>
<dbReference type="Proteomes" id="UP000007041">
    <property type="component" value="Chromosome"/>
</dbReference>
<dbReference type="EMBL" id="FP565809">
    <property type="protein sequence ID" value="CBH21621.1"/>
    <property type="molecule type" value="Genomic_DNA"/>
</dbReference>
<gene>
    <name evidence="2" type="ordered locus">CLOST_1501</name>
</gene>
<dbReference type="PROSITE" id="PS50943">
    <property type="entry name" value="HTH_CROC1"/>
    <property type="match status" value="1"/>
</dbReference>
<evidence type="ECO:0000313" key="3">
    <source>
        <dbReference type="Proteomes" id="UP000007041"/>
    </source>
</evidence>
<sequence>MIDSKNFHKGIRAVITPYNGHEIITTNNNIYIIRKKLNLDVKDFAKLCNLSEGAITKAEIKRSPRIDTIKKVAYATNETISFVGGFDGLPENTFAEKLYKAIKYHGHSYEECAKELRVGRDSIARYLNGGFPRTKRIQESVEKYISIIM</sequence>
<name>E3PRW7_ACESD</name>
<dbReference type="Gene3D" id="1.10.260.40">
    <property type="entry name" value="lambda repressor-like DNA-binding domains"/>
    <property type="match status" value="1"/>
</dbReference>